<dbReference type="Pfam" id="PF07715">
    <property type="entry name" value="Plug"/>
    <property type="match status" value="1"/>
</dbReference>
<evidence type="ECO:0000256" key="2">
    <source>
        <dbReference type="ARBA" id="ARBA00022448"/>
    </source>
</evidence>
<dbReference type="InterPro" id="IPR057601">
    <property type="entry name" value="Oar-like_b-barrel"/>
</dbReference>
<dbReference type="Proteomes" id="UP001595705">
    <property type="component" value="Unassembled WGS sequence"/>
</dbReference>
<keyword evidence="10" id="KW-0675">Receptor</keyword>
<keyword evidence="5" id="KW-0472">Membrane</keyword>
<feature type="domain" description="TonB-dependent transporter Oar-like beta-barrel" evidence="9">
    <location>
        <begin position="259"/>
        <end position="323"/>
    </location>
</feature>
<organism evidence="10 11">
    <name type="scientific">Luteimonas soli</name>
    <dbReference type="NCBI Taxonomy" id="1648966"/>
    <lineage>
        <taxon>Bacteria</taxon>
        <taxon>Pseudomonadati</taxon>
        <taxon>Pseudomonadota</taxon>
        <taxon>Gammaproteobacteria</taxon>
        <taxon>Lysobacterales</taxon>
        <taxon>Lysobacteraceae</taxon>
        <taxon>Luteimonas</taxon>
    </lineage>
</organism>
<accession>A0ABV7XGW6</accession>
<evidence type="ECO:0000256" key="6">
    <source>
        <dbReference type="ARBA" id="ARBA00023237"/>
    </source>
</evidence>
<comment type="subcellular location">
    <subcellularLocation>
        <location evidence="1">Cell outer membrane</location>
        <topology evidence="1">Multi-pass membrane protein</topology>
    </subcellularLocation>
</comment>
<reference evidence="11" key="1">
    <citation type="journal article" date="2019" name="Int. J. Syst. Evol. Microbiol.">
        <title>The Global Catalogue of Microorganisms (GCM) 10K type strain sequencing project: providing services to taxonomists for standard genome sequencing and annotation.</title>
        <authorList>
            <consortium name="The Broad Institute Genomics Platform"/>
            <consortium name="The Broad Institute Genome Sequencing Center for Infectious Disease"/>
            <person name="Wu L."/>
            <person name="Ma J."/>
        </authorList>
    </citation>
    <scope>NUCLEOTIDE SEQUENCE [LARGE SCALE GENOMIC DNA]</scope>
    <source>
        <strain evidence="11">KCTC 42441</strain>
    </source>
</reference>
<comment type="caution">
    <text evidence="10">The sequence shown here is derived from an EMBL/GenBank/DDBJ whole genome shotgun (WGS) entry which is preliminary data.</text>
</comment>
<evidence type="ECO:0000313" key="11">
    <source>
        <dbReference type="Proteomes" id="UP001595705"/>
    </source>
</evidence>
<evidence type="ECO:0000256" key="5">
    <source>
        <dbReference type="ARBA" id="ARBA00023136"/>
    </source>
</evidence>
<feature type="domain" description="TonB-dependent transporter Oar-like beta-barrel" evidence="9">
    <location>
        <begin position="346"/>
        <end position="882"/>
    </location>
</feature>
<dbReference type="RefSeq" id="WP_386743062.1">
    <property type="nucleotide sequence ID" value="NZ_JBHRYA010000003.1"/>
</dbReference>
<name>A0ABV7XGW6_9GAMM</name>
<keyword evidence="3" id="KW-1134">Transmembrane beta strand</keyword>
<dbReference type="InterPro" id="IPR037066">
    <property type="entry name" value="Plug_dom_sf"/>
</dbReference>
<evidence type="ECO:0000259" key="8">
    <source>
        <dbReference type="Pfam" id="PF07715"/>
    </source>
</evidence>
<dbReference type="PANTHER" id="PTHR30069">
    <property type="entry name" value="TONB-DEPENDENT OUTER MEMBRANE RECEPTOR"/>
    <property type="match status" value="1"/>
</dbReference>
<dbReference type="EMBL" id="JBHRYA010000003">
    <property type="protein sequence ID" value="MFC3715410.1"/>
    <property type="molecule type" value="Genomic_DNA"/>
</dbReference>
<keyword evidence="6" id="KW-0998">Cell outer membrane</keyword>
<dbReference type="SUPFAM" id="SSF56935">
    <property type="entry name" value="Porins"/>
    <property type="match status" value="1"/>
</dbReference>
<dbReference type="InterPro" id="IPR012910">
    <property type="entry name" value="Plug_dom"/>
</dbReference>
<evidence type="ECO:0000256" key="3">
    <source>
        <dbReference type="ARBA" id="ARBA00022452"/>
    </source>
</evidence>
<keyword evidence="11" id="KW-1185">Reference proteome</keyword>
<evidence type="ECO:0000313" key="10">
    <source>
        <dbReference type="EMBL" id="MFC3715410.1"/>
    </source>
</evidence>
<dbReference type="InterPro" id="IPR036942">
    <property type="entry name" value="Beta-barrel_TonB_sf"/>
</dbReference>
<evidence type="ECO:0000256" key="7">
    <source>
        <dbReference type="SAM" id="SignalP"/>
    </source>
</evidence>
<evidence type="ECO:0000259" key="9">
    <source>
        <dbReference type="Pfam" id="PF25183"/>
    </source>
</evidence>
<gene>
    <name evidence="10" type="ORF">ACFONC_04515</name>
</gene>
<dbReference type="PANTHER" id="PTHR30069:SF46">
    <property type="entry name" value="OAR PROTEIN"/>
    <property type="match status" value="1"/>
</dbReference>
<dbReference type="InterPro" id="IPR013784">
    <property type="entry name" value="Carb-bd-like_fold"/>
</dbReference>
<feature type="domain" description="TonB-dependent receptor plug" evidence="8">
    <location>
        <begin position="146"/>
        <end position="255"/>
    </location>
</feature>
<dbReference type="Gene3D" id="2.60.40.1120">
    <property type="entry name" value="Carboxypeptidase-like, regulatory domain"/>
    <property type="match status" value="1"/>
</dbReference>
<dbReference type="Gene3D" id="2.40.170.20">
    <property type="entry name" value="TonB-dependent receptor, beta-barrel domain"/>
    <property type="match status" value="1"/>
</dbReference>
<proteinExistence type="predicted"/>
<keyword evidence="7" id="KW-0732">Signal</keyword>
<dbReference type="InterPro" id="IPR039426">
    <property type="entry name" value="TonB-dep_rcpt-like"/>
</dbReference>
<feature type="signal peptide" evidence="7">
    <location>
        <begin position="1"/>
        <end position="32"/>
    </location>
</feature>
<sequence>MKSTHRSKRHNRTLLACALASCMLLAAPQVLAQSTAATIRGQVSADSAPAGGATVTATNLATGLTRSGTSSASGNYNLAGLPPGTYRVDVTADGQTSSQTLTVAVGQTVTLNLGVGGVAETGPAGEATDLDAVVVTAPAMVETRTSEVATYVSNKQIDSLPQNSRNFLAFADTVPGMQFISSPNGSESQLRSGALGSTNINVFIDGVGQKNYVTPGGITGQDDSRGNPFPQAAIGEYKVITSNYKAEYDQISSAAVVAVTKSGTNEFQGSFFWDRTSEAWREPSPIEEDRGFKTEEVTEQYGATFSGPIIRDKLHFFMLYEAKDYIVPRDVAWPDVFDPTTLPPELSAYYGPHNVPFNEKLYFGKLSFQAGDAHLFELSLRYRDEDSISPGSSISAPNFSTNFTNDETRVDLRYQFNSMNWLNDAHITFEDAAYKPEPVTAAPGYRYTIVDPNNPANLALGVLNVGGGPTFQDKGQKGWAFQDDLTFFGWEGHTLKMGLKYKSVTLNAFQQNPPYPQYYFDVNENLEQPYRIEFTAPLADRAPFVESDNKQFGIYIQDDWEVTDKLTLNLGLRWDYEENPSYVDYRVSDELAAALRGWTNIQNADYDIEKYISTGGNRDNFKDAWQPRFGFSYDLFGDQEHVIFGGAGRAYDRNIFDLMAREYYGGAFTTYNLLFDTPLHECDPAGNTSCIPFDPSLMTPDGIAAYVTANPRSGGEVNLLSNDLKTPYSDQFSLGMRNLVALWGQEWNTSVTLSHIRSRDGIYFRLGNRWPDGNFHENPDATWGGQPWGQAIPGYGSLILGDNGVEYNLNSLLVSIAKPYTEESGWGVNLAYTYSDAEENRTEASNGETYYFDGPRLTDRFYMSTGVPKHRLVLSGIYDLGWDTTFSGKLTVASPRPRNATNCNDVASNDFCFYDPFEQEGGIGYKQFDVALEKRWNTGSDLSLRVRADVLNVFNWRNWNQFDGWRGGPGEPRNPNFAKRSGDEILLPTRTFKLSFGLDW</sequence>
<protein>
    <submittedName>
        <fullName evidence="10">TonB-dependent receptor domain-containing protein</fullName>
    </submittedName>
</protein>
<evidence type="ECO:0000256" key="4">
    <source>
        <dbReference type="ARBA" id="ARBA00022692"/>
    </source>
</evidence>
<keyword evidence="4" id="KW-0812">Transmembrane</keyword>
<dbReference type="SUPFAM" id="SSF49452">
    <property type="entry name" value="Starch-binding domain-like"/>
    <property type="match status" value="1"/>
</dbReference>
<dbReference type="Gene3D" id="2.170.130.10">
    <property type="entry name" value="TonB-dependent receptor, plug domain"/>
    <property type="match status" value="1"/>
</dbReference>
<dbReference type="Pfam" id="PF13620">
    <property type="entry name" value="CarboxypepD_reg"/>
    <property type="match status" value="1"/>
</dbReference>
<evidence type="ECO:0000256" key="1">
    <source>
        <dbReference type="ARBA" id="ARBA00004571"/>
    </source>
</evidence>
<feature type="chain" id="PRO_5045180321" evidence="7">
    <location>
        <begin position="33"/>
        <end position="1000"/>
    </location>
</feature>
<dbReference type="Pfam" id="PF25183">
    <property type="entry name" value="OMP_b-brl_4"/>
    <property type="match status" value="2"/>
</dbReference>
<keyword evidence="2" id="KW-0813">Transport</keyword>